<feature type="transmembrane region" description="Helical" evidence="1">
    <location>
        <begin position="43"/>
        <end position="60"/>
    </location>
</feature>
<evidence type="ECO:0000313" key="4">
    <source>
        <dbReference type="Proteomes" id="UP001500936"/>
    </source>
</evidence>
<keyword evidence="1" id="KW-0472">Membrane</keyword>
<evidence type="ECO:0000313" key="3">
    <source>
        <dbReference type="EMBL" id="GAA4414408.1"/>
    </source>
</evidence>
<feature type="transmembrane region" description="Helical" evidence="1">
    <location>
        <begin position="7"/>
        <end position="28"/>
    </location>
</feature>
<feature type="domain" description="Endonuclease/exonuclease/phosphatase" evidence="2">
    <location>
        <begin position="120"/>
        <end position="322"/>
    </location>
</feature>
<accession>A0ABP8KRK5</accession>
<name>A0ABP8KRK5_9BACT</name>
<keyword evidence="3" id="KW-0255">Endonuclease</keyword>
<dbReference type="Proteomes" id="UP001500936">
    <property type="component" value="Unassembled WGS sequence"/>
</dbReference>
<keyword evidence="1" id="KW-0812">Transmembrane</keyword>
<keyword evidence="3" id="KW-0378">Hydrolase</keyword>
<protein>
    <submittedName>
        <fullName evidence="3">Endonuclease/exonuclease/phosphatase family protein</fullName>
    </submittedName>
</protein>
<evidence type="ECO:0000259" key="2">
    <source>
        <dbReference type="Pfam" id="PF03372"/>
    </source>
</evidence>
<dbReference type="Pfam" id="PF03372">
    <property type="entry name" value="Exo_endo_phos"/>
    <property type="match status" value="1"/>
</dbReference>
<dbReference type="RefSeq" id="WP_345270144.1">
    <property type="nucleotide sequence ID" value="NZ_BAABHB010000011.1"/>
</dbReference>
<dbReference type="InterPro" id="IPR005135">
    <property type="entry name" value="Endo/exonuclease/phosphatase"/>
</dbReference>
<dbReference type="InterPro" id="IPR036691">
    <property type="entry name" value="Endo/exonu/phosph_ase_sf"/>
</dbReference>
<dbReference type="EMBL" id="BAABHB010000011">
    <property type="protein sequence ID" value="GAA4414408.1"/>
    <property type="molecule type" value="Genomic_DNA"/>
</dbReference>
<evidence type="ECO:0000256" key="1">
    <source>
        <dbReference type="SAM" id="Phobius"/>
    </source>
</evidence>
<sequence>MHVFRRILLFFLISISFLITVLSVASLFHDVTRWYFEMVDFPRLQYMLAAVVCIPALIVVKKHRDWTLWLLITGLAGTIVIQATYIFPYWLGEKKVPDATATRTSNSGSVGILIANILIKNRQADTFLRLVREVNPDVVLVMEVNTWWVNQLQALKNTYPHVMECPLDNGYGMALYSRLPLRDEQIKYFDDEKIPSFLAKVLLPNGRSFQFYGVHPVAPYPSDKYPDGKGEKEVTLLQVGNMVNQDTIPSVVAGDFNDVSWSYTSELFSARGKLNNVRLGRGLFNSFDADSPVARWPLDHFFVTKEFQLQQLERLPDIESDHFPVFTRLVLPE</sequence>
<reference evidence="4" key="1">
    <citation type="journal article" date="2019" name="Int. J. Syst. Evol. Microbiol.">
        <title>The Global Catalogue of Microorganisms (GCM) 10K type strain sequencing project: providing services to taxonomists for standard genome sequencing and annotation.</title>
        <authorList>
            <consortium name="The Broad Institute Genomics Platform"/>
            <consortium name="The Broad Institute Genome Sequencing Center for Infectious Disease"/>
            <person name="Wu L."/>
            <person name="Ma J."/>
        </authorList>
    </citation>
    <scope>NUCLEOTIDE SEQUENCE [LARGE SCALE GENOMIC DNA]</scope>
    <source>
        <strain evidence="4">JCM 17925</strain>
    </source>
</reference>
<keyword evidence="3" id="KW-0540">Nuclease</keyword>
<dbReference type="SUPFAM" id="SSF56219">
    <property type="entry name" value="DNase I-like"/>
    <property type="match status" value="1"/>
</dbReference>
<keyword evidence="4" id="KW-1185">Reference proteome</keyword>
<comment type="caution">
    <text evidence="3">The sequence shown here is derived from an EMBL/GenBank/DDBJ whole genome shotgun (WGS) entry which is preliminary data.</text>
</comment>
<gene>
    <name evidence="3" type="ORF">GCM10023187_43860</name>
</gene>
<dbReference type="Gene3D" id="3.60.10.10">
    <property type="entry name" value="Endonuclease/exonuclease/phosphatase"/>
    <property type="match status" value="1"/>
</dbReference>
<feature type="transmembrane region" description="Helical" evidence="1">
    <location>
        <begin position="67"/>
        <end position="91"/>
    </location>
</feature>
<organism evidence="3 4">
    <name type="scientific">Nibrella viscosa</name>
    <dbReference type="NCBI Taxonomy" id="1084524"/>
    <lineage>
        <taxon>Bacteria</taxon>
        <taxon>Pseudomonadati</taxon>
        <taxon>Bacteroidota</taxon>
        <taxon>Cytophagia</taxon>
        <taxon>Cytophagales</taxon>
        <taxon>Spirosomataceae</taxon>
        <taxon>Nibrella</taxon>
    </lineage>
</organism>
<dbReference type="GO" id="GO:0004519">
    <property type="term" value="F:endonuclease activity"/>
    <property type="evidence" value="ECO:0007669"/>
    <property type="project" value="UniProtKB-KW"/>
</dbReference>
<keyword evidence="1" id="KW-1133">Transmembrane helix</keyword>
<proteinExistence type="predicted"/>